<dbReference type="HOGENOM" id="CLU_031878_0_0_10"/>
<dbReference type="eggNOG" id="COG0457">
    <property type="taxonomic scope" value="Bacteria"/>
</dbReference>
<protein>
    <submittedName>
        <fullName evidence="1">Tetratricopeptide domain-containing protein</fullName>
    </submittedName>
</protein>
<sequence>MNILCRTIGAATYQFLSGANKLLLSMVILLSSLTLCAQVEELQLARQFSQNGEPQKAADIYQKLYKQNNESFYSFYYQSLMSLKKFDEAESVTKKMMHKHPEDTQYAIALGSLYHEKGNQDKADAIYNDVIKNLPADQFAINNTAMQFYQAENIDYAIKAFLQGRKILHNDDLYSNEMVSLYRYKHDKVNMINEYLRLLLNHPDYITQAKNTMAMLFDGATDYDILKVALLKVIQQYPQETIFADLLTWQYLQQKQFAAALNQALGLNRRQNDGGASIFDLCQTLVSNMAYDEAIRGYEYVISKGSNQEYYIPAKIELLNTKNLKITEGKYTAADLTSLEKDYLGLLTEFGRNSNTAFAMQRLANLQAFKLHQLNDAQKLLEETVNIPNLRPNLLAACKLDLGDVYLLNNRPWDATLTYSQVEKGYPGTNIGQEAQYRNAKLAYYTGDFTWAKGQLDVLKAATSQLIANDALNLSLLISDHTAFDSTGNALKMYARADLLIYKQDPDKAVITLDSIDKVFPGNTLTDDILMAKARILIQKKDYQLALAPLQDIEKNHASGLWADDAVFMLGDIYENHLNDKAKAQICYQKIITDYPGSTWLNEARKRFRTLRGDLPAGS</sequence>
<dbReference type="InterPro" id="IPR011990">
    <property type="entry name" value="TPR-like_helical_dom_sf"/>
</dbReference>
<name>H1Y2K6_9SPHI</name>
<dbReference type="AlphaFoldDB" id="H1Y2K6"/>
<dbReference type="Pfam" id="PF25058">
    <property type="entry name" value="ARM_TT21"/>
    <property type="match status" value="1"/>
</dbReference>
<dbReference type="InterPro" id="IPR019734">
    <property type="entry name" value="TPR_rpt"/>
</dbReference>
<dbReference type="Gene3D" id="1.25.40.10">
    <property type="entry name" value="Tetratricopeptide repeat domain"/>
    <property type="match status" value="3"/>
</dbReference>
<dbReference type="EMBL" id="CM001403">
    <property type="protein sequence ID" value="EHQ28054.1"/>
    <property type="molecule type" value="Genomic_DNA"/>
</dbReference>
<keyword evidence="2" id="KW-1185">Reference proteome</keyword>
<dbReference type="RefSeq" id="WP_008508781.1">
    <property type="nucleotide sequence ID" value="NZ_CM001403.1"/>
</dbReference>
<reference evidence="1" key="1">
    <citation type="submission" date="2011-09" db="EMBL/GenBank/DDBJ databases">
        <title>The permanent draft genome of Mucilaginibacter paludis DSM 18603.</title>
        <authorList>
            <consortium name="US DOE Joint Genome Institute (JGI-PGF)"/>
            <person name="Lucas S."/>
            <person name="Han J."/>
            <person name="Lapidus A."/>
            <person name="Bruce D."/>
            <person name="Goodwin L."/>
            <person name="Pitluck S."/>
            <person name="Peters L."/>
            <person name="Kyrpides N."/>
            <person name="Mavromatis K."/>
            <person name="Ivanova N."/>
            <person name="Mikhailova N."/>
            <person name="Held B."/>
            <person name="Detter J.C."/>
            <person name="Tapia R."/>
            <person name="Han C."/>
            <person name="Land M."/>
            <person name="Hauser L."/>
            <person name="Markowitz V."/>
            <person name="Cheng J.-F."/>
            <person name="Hugenholtz P."/>
            <person name="Woyke T."/>
            <person name="Wu D."/>
            <person name="Tindall B."/>
            <person name="Brambilla E."/>
            <person name="Klenk H.-P."/>
            <person name="Eisen J.A."/>
        </authorList>
    </citation>
    <scope>NUCLEOTIDE SEQUENCE [LARGE SCALE GENOMIC DNA]</scope>
    <source>
        <strain evidence="1">DSM 18603</strain>
    </source>
</reference>
<dbReference type="SUPFAM" id="SSF48452">
    <property type="entry name" value="TPR-like"/>
    <property type="match status" value="2"/>
</dbReference>
<evidence type="ECO:0000313" key="1">
    <source>
        <dbReference type="EMBL" id="EHQ28054.1"/>
    </source>
</evidence>
<dbReference type="OrthoDB" id="9763354at2"/>
<dbReference type="Proteomes" id="UP000002774">
    <property type="component" value="Chromosome"/>
</dbReference>
<accession>H1Y2K6</accession>
<proteinExistence type="predicted"/>
<dbReference type="Pfam" id="PF13181">
    <property type="entry name" value="TPR_8"/>
    <property type="match status" value="1"/>
</dbReference>
<organism evidence="1 2">
    <name type="scientific">Mucilaginibacter paludis DSM 18603</name>
    <dbReference type="NCBI Taxonomy" id="714943"/>
    <lineage>
        <taxon>Bacteria</taxon>
        <taxon>Pseudomonadati</taxon>
        <taxon>Bacteroidota</taxon>
        <taxon>Sphingobacteriia</taxon>
        <taxon>Sphingobacteriales</taxon>
        <taxon>Sphingobacteriaceae</taxon>
        <taxon>Mucilaginibacter</taxon>
    </lineage>
</organism>
<dbReference type="STRING" id="714943.Mucpa_3963"/>
<evidence type="ECO:0000313" key="2">
    <source>
        <dbReference type="Proteomes" id="UP000002774"/>
    </source>
</evidence>
<gene>
    <name evidence="1" type="ORF">Mucpa_3963</name>
</gene>